<feature type="transmembrane region" description="Helical" evidence="1">
    <location>
        <begin position="12"/>
        <end position="34"/>
    </location>
</feature>
<feature type="transmembrane region" description="Helical" evidence="1">
    <location>
        <begin position="93"/>
        <end position="115"/>
    </location>
</feature>
<dbReference type="Proteomes" id="UP001061298">
    <property type="component" value="Chromosome"/>
</dbReference>
<dbReference type="EMBL" id="CP106793">
    <property type="protein sequence ID" value="UXY21389.1"/>
    <property type="molecule type" value="Genomic_DNA"/>
</dbReference>
<evidence type="ECO:0000256" key="1">
    <source>
        <dbReference type="SAM" id="Phobius"/>
    </source>
</evidence>
<evidence type="ECO:0000313" key="3">
    <source>
        <dbReference type="Proteomes" id="UP001061298"/>
    </source>
</evidence>
<keyword evidence="1" id="KW-1133">Transmembrane helix</keyword>
<proteinExistence type="predicted"/>
<reference evidence="2" key="1">
    <citation type="submission" date="2022-10" db="EMBL/GenBank/DDBJ databases">
        <authorList>
            <person name="Mo P."/>
        </authorList>
    </citation>
    <scope>NUCLEOTIDE SEQUENCE</scope>
    <source>
        <strain evidence="2">HUAS 13-4</strain>
    </source>
</reference>
<keyword evidence="1" id="KW-0472">Membrane</keyword>
<keyword evidence="1" id="KW-0812">Transmembrane</keyword>
<feature type="transmembrane region" description="Helical" evidence="1">
    <location>
        <begin position="63"/>
        <end position="81"/>
    </location>
</feature>
<sequence>MLDTTQGGPARRAWAGPLIATVLTLPGSFFAFVFGGLAPMACDNCDGAEAERFTRGFNTAHTVLHGGLTAAFVILLISWCLPWNERNVVPRWILAALAPGTVVLSVLVFASMVPWPS</sequence>
<gene>
    <name evidence="2" type="ORF">N8I84_23860</name>
</gene>
<dbReference type="RefSeq" id="WP_263231429.1">
    <property type="nucleotide sequence ID" value="NZ_CP106793.1"/>
</dbReference>
<name>A0ABY6E487_9ACTN</name>
<evidence type="ECO:0000313" key="2">
    <source>
        <dbReference type="EMBL" id="UXY21389.1"/>
    </source>
</evidence>
<accession>A0ABY6E487</accession>
<organism evidence="2 3">
    <name type="scientific">Streptomyces cynarae</name>
    <dbReference type="NCBI Taxonomy" id="2981134"/>
    <lineage>
        <taxon>Bacteria</taxon>
        <taxon>Bacillati</taxon>
        <taxon>Actinomycetota</taxon>
        <taxon>Actinomycetes</taxon>
        <taxon>Kitasatosporales</taxon>
        <taxon>Streptomycetaceae</taxon>
        <taxon>Streptomyces</taxon>
    </lineage>
</organism>
<protein>
    <recommendedName>
        <fullName evidence="4">DUF998 domain-containing protein</fullName>
    </recommendedName>
</protein>
<keyword evidence="3" id="KW-1185">Reference proteome</keyword>
<evidence type="ECO:0008006" key="4">
    <source>
        <dbReference type="Google" id="ProtNLM"/>
    </source>
</evidence>